<keyword evidence="3" id="KW-1185">Reference proteome</keyword>
<gene>
    <name evidence="2" type="ORF">E2I00_019144</name>
</gene>
<evidence type="ECO:0008006" key="4">
    <source>
        <dbReference type="Google" id="ProtNLM"/>
    </source>
</evidence>
<feature type="compositionally biased region" description="Basic and acidic residues" evidence="1">
    <location>
        <begin position="149"/>
        <end position="165"/>
    </location>
</feature>
<feature type="compositionally biased region" description="Basic and acidic residues" evidence="1">
    <location>
        <begin position="32"/>
        <end position="50"/>
    </location>
</feature>
<feature type="compositionally biased region" description="Pro residues" evidence="1">
    <location>
        <begin position="58"/>
        <end position="91"/>
    </location>
</feature>
<proteinExistence type="predicted"/>
<name>A0A643CD12_BALPH</name>
<dbReference type="AlphaFoldDB" id="A0A643CD12"/>
<dbReference type="EMBL" id="SGJD01001916">
    <property type="protein sequence ID" value="KAB0397695.1"/>
    <property type="molecule type" value="Genomic_DNA"/>
</dbReference>
<protein>
    <recommendedName>
        <fullName evidence="4">Coiled-coil domain-containing protein 200</fullName>
    </recommendedName>
</protein>
<organism evidence="2 3">
    <name type="scientific">Balaenoptera physalus</name>
    <name type="common">Fin whale</name>
    <name type="synonym">Balaena physalus</name>
    <dbReference type="NCBI Taxonomy" id="9770"/>
    <lineage>
        <taxon>Eukaryota</taxon>
        <taxon>Metazoa</taxon>
        <taxon>Chordata</taxon>
        <taxon>Craniata</taxon>
        <taxon>Vertebrata</taxon>
        <taxon>Euteleostomi</taxon>
        <taxon>Mammalia</taxon>
        <taxon>Eutheria</taxon>
        <taxon>Laurasiatheria</taxon>
        <taxon>Artiodactyla</taxon>
        <taxon>Whippomorpha</taxon>
        <taxon>Cetacea</taxon>
        <taxon>Mysticeti</taxon>
        <taxon>Balaenopteridae</taxon>
        <taxon>Balaenoptera</taxon>
    </lineage>
</organism>
<reference evidence="2 3" key="1">
    <citation type="journal article" date="2019" name="PLoS ONE">
        <title>Genomic analyses reveal an absence of contemporary introgressive admixture between fin whales and blue whales, despite known hybrids.</title>
        <authorList>
            <person name="Westbury M.V."/>
            <person name="Petersen B."/>
            <person name="Lorenzen E.D."/>
        </authorList>
    </citation>
    <scope>NUCLEOTIDE SEQUENCE [LARGE SCALE GENOMIC DNA]</scope>
    <source>
        <strain evidence="2">FinWhale-01</strain>
    </source>
</reference>
<comment type="caution">
    <text evidence="2">The sequence shown here is derived from an EMBL/GenBank/DDBJ whole genome shotgun (WGS) entry which is preliminary data.</text>
</comment>
<evidence type="ECO:0000256" key="1">
    <source>
        <dbReference type="SAM" id="MobiDB-lite"/>
    </source>
</evidence>
<accession>A0A643CD12</accession>
<evidence type="ECO:0000313" key="2">
    <source>
        <dbReference type="EMBL" id="KAB0397695.1"/>
    </source>
</evidence>
<sequence>MGSAYHWEARRRQMALDRRRWLMARQQQQQEQELKKLQEEERQSEKKPQPSRESPQESQPPPAPAQSPPAQPQPQPQQVPERPPPPPPQPKPQNAQDPLTQRTSRYILQDCQRPGPHKDRFQGGVMNPQGPGFRKSSPDTHTKYPRLTGLRDRGRDPEAHSDIKKQAVRWGASTSSLPTHRSLLFSFLKHREAPFIDSNISPLHLANSTRRELQPGPRGLPCSYQRHLDASYPGVEARRQHQLLPSPHPPGRLLTRFWPHVPFSGPSYCKLSFPCYSSSPLCLSE</sequence>
<feature type="region of interest" description="Disordered" evidence="1">
    <location>
        <begin position="23"/>
        <end position="173"/>
    </location>
</feature>
<dbReference type="Proteomes" id="UP000437017">
    <property type="component" value="Unassembled WGS sequence"/>
</dbReference>
<dbReference type="OrthoDB" id="9685899at2759"/>
<evidence type="ECO:0000313" key="3">
    <source>
        <dbReference type="Proteomes" id="UP000437017"/>
    </source>
</evidence>